<comment type="similarity">
    <text evidence="2">Belongs to the plant ACBP60 protein family.</text>
</comment>
<comment type="subcellular location">
    <subcellularLocation>
        <location evidence="1">Nucleus</location>
    </subcellularLocation>
</comment>
<evidence type="ECO:0000256" key="2">
    <source>
        <dbReference type="ARBA" id="ARBA00007214"/>
    </source>
</evidence>
<dbReference type="GO" id="GO:0005634">
    <property type="term" value="C:nucleus"/>
    <property type="evidence" value="ECO:0000318"/>
    <property type="project" value="GO_Central"/>
</dbReference>
<gene>
    <name evidence="11" type="ORF">RCOM_0725840</name>
</gene>
<dbReference type="InterPro" id="IPR012416">
    <property type="entry name" value="CBP60"/>
</dbReference>
<dbReference type="GO" id="GO:0043565">
    <property type="term" value="F:sequence-specific DNA binding"/>
    <property type="evidence" value="ECO:0000318"/>
    <property type="project" value="GO_Central"/>
</dbReference>
<evidence type="ECO:0000256" key="1">
    <source>
        <dbReference type="ARBA" id="ARBA00004123"/>
    </source>
</evidence>
<dbReference type="InterPro" id="IPR046831">
    <property type="entry name" value="Calmodulin_bind_N"/>
</dbReference>
<evidence type="ECO:0000313" key="12">
    <source>
        <dbReference type="Proteomes" id="UP000008311"/>
    </source>
</evidence>
<dbReference type="Pfam" id="PF20452">
    <property type="entry name" value="Calmod_bind_C"/>
    <property type="match status" value="1"/>
</dbReference>
<evidence type="ECO:0000256" key="6">
    <source>
        <dbReference type="ARBA" id="ARBA00023163"/>
    </source>
</evidence>
<dbReference type="GO" id="GO:0003700">
    <property type="term" value="F:DNA-binding transcription factor activity"/>
    <property type="evidence" value="ECO:0000318"/>
    <property type="project" value="GO_Central"/>
</dbReference>
<dbReference type="GO" id="GO:0080142">
    <property type="term" value="P:regulation of salicylic acid biosynthetic process"/>
    <property type="evidence" value="ECO:0000318"/>
    <property type="project" value="GO_Central"/>
</dbReference>
<dbReference type="InParanoid" id="B9SFY7"/>
<dbReference type="AlphaFoldDB" id="B9SFY7"/>
<feature type="domain" description="Calmodulin binding protein-like N-terminal" evidence="8">
    <location>
        <begin position="69"/>
        <end position="217"/>
    </location>
</feature>
<keyword evidence="7" id="KW-0539">Nucleus</keyword>
<accession>B9SFY7</accession>
<evidence type="ECO:0000256" key="7">
    <source>
        <dbReference type="ARBA" id="ARBA00023242"/>
    </source>
</evidence>
<evidence type="ECO:0000313" key="11">
    <source>
        <dbReference type="EMBL" id="EEF37530.1"/>
    </source>
</evidence>
<evidence type="ECO:0000259" key="9">
    <source>
        <dbReference type="Pfam" id="PF20451"/>
    </source>
</evidence>
<proteinExistence type="inferred from homology"/>
<keyword evidence="5" id="KW-0010">Activator</keyword>
<dbReference type="Proteomes" id="UP000008311">
    <property type="component" value="Unassembled WGS sequence"/>
</dbReference>
<dbReference type="PANTHER" id="PTHR31713:SF42">
    <property type="entry name" value="PROTEIN SAR DEFICIENT 1"/>
    <property type="match status" value="1"/>
</dbReference>
<dbReference type="GO" id="GO:0005516">
    <property type="term" value="F:calmodulin binding"/>
    <property type="evidence" value="ECO:0007669"/>
    <property type="project" value="InterPro"/>
</dbReference>
<dbReference type="Pfam" id="PF20451">
    <property type="entry name" value="Calmod_bind_M"/>
    <property type="match status" value="1"/>
</dbReference>
<feature type="domain" description="Calmodulin binding protein central" evidence="9">
    <location>
        <begin position="233"/>
        <end position="258"/>
    </location>
</feature>
<evidence type="ECO:0000256" key="3">
    <source>
        <dbReference type="ARBA" id="ARBA00023015"/>
    </source>
</evidence>
<evidence type="ECO:0000256" key="5">
    <source>
        <dbReference type="ARBA" id="ARBA00023159"/>
    </source>
</evidence>
<dbReference type="PANTHER" id="PTHR31713">
    <property type="entry name" value="OS02G0177800 PROTEIN"/>
    <property type="match status" value="1"/>
</dbReference>
<dbReference type="FunCoup" id="B9SFY7">
    <property type="interactions" value="57"/>
</dbReference>
<dbReference type="InterPro" id="IPR046830">
    <property type="entry name" value="Calmod_bind_M"/>
</dbReference>
<dbReference type="eggNOG" id="ENOG502QR87">
    <property type="taxonomic scope" value="Eukaryota"/>
</dbReference>
<keyword evidence="12" id="KW-1185">Reference proteome</keyword>
<protein>
    <submittedName>
        <fullName evidence="11">Calmodulin binding protein, putative</fullName>
    </submittedName>
</protein>
<keyword evidence="6" id="KW-0804">Transcription</keyword>
<sequence length="412" mass="46628">MTRCNLFLDRVIGEAVMVNSLQNFCKALEPMLRRVVNEELENSLRRCTRTVTRSPSLRIKAPEPSPSSYQLVFKKKLSLPIFTGSKIVDLDTNTLQIQLVDAIDGVMIPTSLSHPFKVEVVVLDGDFPSDGRNSWTSEEFDSSILKERTGKRPLLAGDFLTVTLREGIAPIGEIEFTDNSSWVRSRKFRLGARVVLGSSQGVRIREAVTDAFVVKDHRGECFKNKHRCPTGPLRLQLILDNGMSEKMWEVTMKHARTCEMGNKHYIFRGQSCTVTLNPICQVLSATINGQTYSTRDLPSIRGYIENLVRQAYANWSSLEVVVGVPNEISLLTQGEQLVDQYPNHHYQAMVKSYHQIEYTTERYFENQTNATNAHMGYINWQHAPSVSPGIRRYSISESSSNSSELTPRSYIN</sequence>
<evidence type="ECO:0000259" key="10">
    <source>
        <dbReference type="Pfam" id="PF20452"/>
    </source>
</evidence>
<evidence type="ECO:0000256" key="4">
    <source>
        <dbReference type="ARBA" id="ARBA00023125"/>
    </source>
</evidence>
<dbReference type="Pfam" id="PF07887">
    <property type="entry name" value="Calmodulin_bind"/>
    <property type="match status" value="1"/>
</dbReference>
<dbReference type="STRING" id="3988.B9SFY7"/>
<reference evidence="12" key="1">
    <citation type="journal article" date="2010" name="Nat. Biotechnol.">
        <title>Draft genome sequence of the oilseed species Ricinus communis.</title>
        <authorList>
            <person name="Chan A.P."/>
            <person name="Crabtree J."/>
            <person name="Zhao Q."/>
            <person name="Lorenzi H."/>
            <person name="Orvis J."/>
            <person name="Puiu D."/>
            <person name="Melake-Berhan A."/>
            <person name="Jones K.M."/>
            <person name="Redman J."/>
            <person name="Chen G."/>
            <person name="Cahoon E.B."/>
            <person name="Gedil M."/>
            <person name="Stanke M."/>
            <person name="Haas B.J."/>
            <person name="Wortman J.R."/>
            <person name="Fraser-Liggett C.M."/>
            <person name="Ravel J."/>
            <person name="Rabinowicz P.D."/>
        </authorList>
    </citation>
    <scope>NUCLEOTIDE SEQUENCE [LARGE SCALE GENOMIC DNA]</scope>
    <source>
        <strain evidence="12">cv. Hale</strain>
    </source>
</reference>
<keyword evidence="4" id="KW-0238">DNA-binding</keyword>
<organism evidence="11 12">
    <name type="scientific">Ricinus communis</name>
    <name type="common">Castor bean</name>
    <dbReference type="NCBI Taxonomy" id="3988"/>
    <lineage>
        <taxon>Eukaryota</taxon>
        <taxon>Viridiplantae</taxon>
        <taxon>Streptophyta</taxon>
        <taxon>Embryophyta</taxon>
        <taxon>Tracheophyta</taxon>
        <taxon>Spermatophyta</taxon>
        <taxon>Magnoliopsida</taxon>
        <taxon>eudicotyledons</taxon>
        <taxon>Gunneridae</taxon>
        <taxon>Pentapetalae</taxon>
        <taxon>rosids</taxon>
        <taxon>fabids</taxon>
        <taxon>Malpighiales</taxon>
        <taxon>Euphorbiaceae</taxon>
        <taxon>Acalyphoideae</taxon>
        <taxon>Acalypheae</taxon>
        <taxon>Ricinus</taxon>
    </lineage>
</organism>
<dbReference type="InterPro" id="IPR046829">
    <property type="entry name" value="Calmod_bind_C"/>
</dbReference>
<dbReference type="EMBL" id="EQ973947">
    <property type="protein sequence ID" value="EEF37530.1"/>
    <property type="molecule type" value="Genomic_DNA"/>
</dbReference>
<name>B9SFY7_RICCO</name>
<keyword evidence="3" id="KW-0805">Transcription regulation</keyword>
<feature type="domain" description="Calmodulin binding protein C-terminal" evidence="10">
    <location>
        <begin position="263"/>
        <end position="320"/>
    </location>
</feature>
<evidence type="ECO:0000259" key="8">
    <source>
        <dbReference type="Pfam" id="PF07887"/>
    </source>
</evidence>